<reference evidence="3" key="1">
    <citation type="submission" date="2016-05" db="EMBL/GenBank/DDBJ databases">
        <authorList>
            <person name="Wang W."/>
            <person name="Zhu L."/>
        </authorList>
    </citation>
    <scope>NUCLEOTIDE SEQUENCE [LARGE SCALE GENOMIC DNA]</scope>
    <source>
        <strain evidence="3">W-2</strain>
    </source>
</reference>
<sequence length="644" mass="74689">MIVYEATKEEFLNDVFEDKLVQNICENFKAKIGGINEREIRAWDNSMQYMYRVLSDHEIPSNTGIAIEFKIPHTSKRVDFLISGIDECNNHSVVIVELKQWESVEKVDGKEAIVKTMINRHFVETTHPSYQAWSYASLIKDYNETVQNDDIQLYPCAYLHNYIHLGKSDPVTDEIYQYYINKAPLFLKGDAAKLRSFIKRYIKYGDNKENLYKIENGRIRPSKSLQDSLNSMLKGNQEFIMIDDQKVVYEEALQLAAKAVNTNQKQVLIVEGGPGTGKSVLAINLLVELTNRNLVCQYVTKNAAPRKVYARKLKGDFRKNHIDNLFTSSGSYVNALSNEFDVLIVDEAHRLNEKSGMFQNLGENQIKEIIHASKLAIFFIDERQRVTLKDIGSIEMIQKFANEYKASITKMKLESQFRCNGSDGYLAWIDDVLQIRKTANYNYFDSNYDFRIYSNPNEMRKEIERLNKVNNKSRIVAGYCWDWIKEGKNNPNIHDIVIPEYNFRMSWNLASSETWAIDENSVHQAGCIHTCQGLEFDYVGVIIGDDLIYKDGQVQTDYTKRAKTDQSLKGLRKMMKEKPEEALKLADEIIRNTYRTLLTRGQKGCFVYCTNKELENYLRKRLNEVQYVTYPNSNSMVAEEWGEY</sequence>
<evidence type="ECO:0000313" key="2">
    <source>
        <dbReference type="EMBL" id="OAT73208.1"/>
    </source>
</evidence>
<dbReference type="AlphaFoldDB" id="A0A1B7KT27"/>
<dbReference type="GO" id="GO:0005524">
    <property type="term" value="F:ATP binding"/>
    <property type="evidence" value="ECO:0007669"/>
    <property type="project" value="UniProtKB-KW"/>
</dbReference>
<dbReference type="Pfam" id="PF09848">
    <property type="entry name" value="SLFN-g3_helicase"/>
    <property type="match status" value="1"/>
</dbReference>
<proteinExistence type="predicted"/>
<evidence type="ECO:0000313" key="3">
    <source>
        <dbReference type="Proteomes" id="UP000078290"/>
    </source>
</evidence>
<organism evidence="2 3">
    <name type="scientific">Parageobacillus thermoglucosidasius</name>
    <name type="common">Geobacillus thermoglucosidasius</name>
    <dbReference type="NCBI Taxonomy" id="1426"/>
    <lineage>
        <taxon>Bacteria</taxon>
        <taxon>Bacillati</taxon>
        <taxon>Bacillota</taxon>
        <taxon>Bacilli</taxon>
        <taxon>Bacillales</taxon>
        <taxon>Anoxybacillaceae</taxon>
        <taxon>Parageobacillus</taxon>
    </lineage>
</organism>
<name>A0A1B7KT27_PARTM</name>
<keyword evidence="2" id="KW-0067">ATP-binding</keyword>
<accession>A0A1B7KT27</accession>
<gene>
    <name evidence="2" type="ORF">A7K69_04285</name>
</gene>
<protein>
    <submittedName>
        <fullName evidence="2">ATP-binding protein</fullName>
    </submittedName>
</protein>
<dbReference type="InterPro" id="IPR027417">
    <property type="entry name" value="P-loop_NTPase"/>
</dbReference>
<evidence type="ECO:0000259" key="1">
    <source>
        <dbReference type="Pfam" id="PF09848"/>
    </source>
</evidence>
<comment type="caution">
    <text evidence="2">The sequence shown here is derived from an EMBL/GenBank/DDBJ whole genome shotgun (WGS) entry which is preliminary data.</text>
</comment>
<feature type="domain" description="Schlafen group 3-like DNA/RNA helicase" evidence="1">
    <location>
        <begin position="265"/>
        <end position="610"/>
    </location>
</feature>
<dbReference type="InterPro" id="IPR018647">
    <property type="entry name" value="SLFN_3-like_DNA/RNA_helicase"/>
</dbReference>
<dbReference type="Gene3D" id="3.40.50.300">
    <property type="entry name" value="P-loop containing nucleotide triphosphate hydrolases"/>
    <property type="match status" value="1"/>
</dbReference>
<dbReference type="RefSeq" id="WP_064550881.1">
    <property type="nucleotide sequence ID" value="NZ_LXMA01000012.1"/>
</dbReference>
<dbReference type="OrthoDB" id="3193269at2"/>
<dbReference type="EMBL" id="LXMA01000012">
    <property type="protein sequence ID" value="OAT73208.1"/>
    <property type="molecule type" value="Genomic_DNA"/>
</dbReference>
<dbReference type="SUPFAM" id="SSF52540">
    <property type="entry name" value="P-loop containing nucleoside triphosphate hydrolases"/>
    <property type="match status" value="2"/>
</dbReference>
<keyword evidence="2" id="KW-0547">Nucleotide-binding</keyword>
<dbReference type="Proteomes" id="UP000078290">
    <property type="component" value="Unassembled WGS sequence"/>
</dbReference>